<evidence type="ECO:0000256" key="3">
    <source>
        <dbReference type="ARBA" id="ARBA00023055"/>
    </source>
</evidence>
<feature type="compositionally biased region" description="Low complexity" evidence="6">
    <location>
        <begin position="304"/>
        <end position="339"/>
    </location>
</feature>
<dbReference type="EMBL" id="JAOAOG010000155">
    <property type="protein sequence ID" value="KAJ6244986.1"/>
    <property type="molecule type" value="Genomic_DNA"/>
</dbReference>
<dbReference type="Proteomes" id="UP001150062">
    <property type="component" value="Unassembled WGS sequence"/>
</dbReference>
<evidence type="ECO:0000256" key="1">
    <source>
        <dbReference type="ARBA" id="ARBA00004370"/>
    </source>
</evidence>
<evidence type="ECO:0000256" key="7">
    <source>
        <dbReference type="SAM" id="Phobius"/>
    </source>
</evidence>
<dbReference type="InterPro" id="IPR031468">
    <property type="entry name" value="SMP_LBD"/>
</dbReference>
<protein>
    <submittedName>
        <fullName evidence="9">Extended synaptotagmin-1</fullName>
    </submittedName>
</protein>
<keyword evidence="5 7" id="KW-0472">Membrane</keyword>
<feature type="transmembrane region" description="Helical" evidence="7">
    <location>
        <begin position="36"/>
        <end position="55"/>
    </location>
</feature>
<evidence type="ECO:0000256" key="5">
    <source>
        <dbReference type="ARBA" id="ARBA00023136"/>
    </source>
</evidence>
<keyword evidence="10" id="KW-1185">Reference proteome</keyword>
<feature type="compositionally biased region" description="Basic and acidic residues" evidence="6">
    <location>
        <begin position="345"/>
        <end position="362"/>
    </location>
</feature>
<accession>A0ABQ8YK03</accession>
<keyword evidence="4" id="KW-0446">Lipid-binding</keyword>
<evidence type="ECO:0000259" key="8">
    <source>
        <dbReference type="PROSITE" id="PS51847"/>
    </source>
</evidence>
<name>A0ABQ8YK03_9EUKA</name>
<feature type="transmembrane region" description="Helical" evidence="7">
    <location>
        <begin position="12"/>
        <end position="30"/>
    </location>
</feature>
<comment type="subcellular location">
    <subcellularLocation>
        <location evidence="1">Membrane</location>
    </subcellularLocation>
</comment>
<evidence type="ECO:0000313" key="9">
    <source>
        <dbReference type="EMBL" id="KAJ6244986.1"/>
    </source>
</evidence>
<feature type="region of interest" description="Disordered" evidence="6">
    <location>
        <begin position="299"/>
        <end position="403"/>
    </location>
</feature>
<keyword evidence="2" id="KW-0813">Transport</keyword>
<feature type="domain" description="SMP-LTD" evidence="8">
    <location>
        <begin position="78"/>
        <end position="271"/>
    </location>
</feature>
<evidence type="ECO:0000313" key="10">
    <source>
        <dbReference type="Proteomes" id="UP001150062"/>
    </source>
</evidence>
<keyword evidence="3" id="KW-0445">Lipid transport</keyword>
<proteinExistence type="predicted"/>
<reference evidence="9" key="1">
    <citation type="submission" date="2022-08" db="EMBL/GenBank/DDBJ databases">
        <title>Novel sulfate-reducing endosymbionts in the free-living metamonad Anaeramoeba.</title>
        <authorList>
            <person name="Jerlstrom-Hultqvist J."/>
            <person name="Cepicka I."/>
            <person name="Gallot-Lavallee L."/>
            <person name="Salas-Leiva D."/>
            <person name="Curtis B.A."/>
            <person name="Zahonova K."/>
            <person name="Pipaliya S."/>
            <person name="Dacks J."/>
            <person name="Roger A.J."/>
        </authorList>
    </citation>
    <scope>NUCLEOTIDE SEQUENCE</scope>
    <source>
        <strain evidence="9">Schooner1</strain>
    </source>
</reference>
<evidence type="ECO:0000256" key="6">
    <source>
        <dbReference type="SAM" id="MobiDB-lite"/>
    </source>
</evidence>
<organism evidence="9 10">
    <name type="scientific">Anaeramoeba flamelloides</name>
    <dbReference type="NCBI Taxonomy" id="1746091"/>
    <lineage>
        <taxon>Eukaryota</taxon>
        <taxon>Metamonada</taxon>
        <taxon>Anaeramoebidae</taxon>
        <taxon>Anaeramoeba</taxon>
    </lineage>
</organism>
<keyword evidence="7" id="KW-0812">Transmembrane</keyword>
<dbReference type="PROSITE" id="PS51847">
    <property type="entry name" value="SMP"/>
    <property type="match status" value="1"/>
</dbReference>
<gene>
    <name evidence="9" type="ORF">M0813_20695</name>
</gene>
<evidence type="ECO:0000256" key="2">
    <source>
        <dbReference type="ARBA" id="ARBA00022448"/>
    </source>
</evidence>
<comment type="caution">
    <text evidence="9">The sequence shown here is derived from an EMBL/GenBank/DDBJ whole genome shotgun (WGS) entry which is preliminary data.</text>
</comment>
<sequence>MKEQVAQKFKFFLGDCTILGTWLIVIFAFFCGLYNNLALFTLCLFVVFFWVHGLYTKQYKKYEIRNELENFVKQGSGEGESAEWVNKLLTDLWKQWFTPGLIDFTLATLTFNTNNSIQEEEVPLIKEINFLEIDFGTTAPVITSIRKLPKTDDFQLPLEADVIYAGEVYLVIEVILKGGIKLKFKVSELVLWGNLRVLISSLPEPCETSPAISNIAFSFQTIPHLKNFKITLYDHFEITKVDYFCELIFRYLGTLILSWFTRPEQIVWDWLAPEEEEWDFWLEDEVPYSLGRYKIDNSKEPVDSTDSTSTSTSTSTSASTSTSTLNSKLKSTTKPSPSLDTTKTIAKEIDPKDEVFTKKNSNEDLDNSFSNEEETKKPKKKKQIFRKNERGSNNKSLKSKKKIFKLPKIFSKKSKKK</sequence>
<evidence type="ECO:0000256" key="4">
    <source>
        <dbReference type="ARBA" id="ARBA00023121"/>
    </source>
</evidence>
<keyword evidence="7" id="KW-1133">Transmembrane helix</keyword>